<feature type="domain" description="F-box" evidence="2">
    <location>
        <begin position="77"/>
        <end position="117"/>
    </location>
</feature>
<feature type="compositionally biased region" description="Basic and acidic residues" evidence="1">
    <location>
        <begin position="513"/>
        <end position="528"/>
    </location>
</feature>
<proteinExistence type="predicted"/>
<dbReference type="Proteomes" id="UP000053890">
    <property type="component" value="Unassembled WGS sequence"/>
</dbReference>
<dbReference type="InterPro" id="IPR001810">
    <property type="entry name" value="F-box_dom"/>
</dbReference>
<evidence type="ECO:0000259" key="2">
    <source>
        <dbReference type="SMART" id="SM00256"/>
    </source>
</evidence>
<dbReference type="GeneID" id="28978011"/>
<dbReference type="SUPFAM" id="SSF81383">
    <property type="entry name" value="F-box domain"/>
    <property type="match status" value="1"/>
</dbReference>
<dbReference type="AlphaFoldDB" id="A0A0P9FDB9"/>
<feature type="region of interest" description="Disordered" evidence="1">
    <location>
        <begin position="447"/>
        <end position="477"/>
    </location>
</feature>
<gene>
    <name evidence="3" type="ORF">RHOBADRAFT_54927</name>
</gene>
<protein>
    <recommendedName>
        <fullName evidence="2">F-box domain-containing protein</fullName>
    </recommendedName>
</protein>
<reference evidence="3 4" key="1">
    <citation type="journal article" date="2015" name="Front. Microbiol.">
        <title>Genome sequence of the plant growth promoting endophytic yeast Rhodotorula graminis WP1.</title>
        <authorList>
            <person name="Firrincieli A."/>
            <person name="Otillar R."/>
            <person name="Salamov A."/>
            <person name="Schmutz J."/>
            <person name="Khan Z."/>
            <person name="Redman R.S."/>
            <person name="Fleck N.D."/>
            <person name="Lindquist E."/>
            <person name="Grigoriev I.V."/>
            <person name="Doty S.L."/>
        </authorList>
    </citation>
    <scope>NUCLEOTIDE SEQUENCE [LARGE SCALE GENOMIC DNA]</scope>
    <source>
        <strain evidence="3 4">WP1</strain>
    </source>
</reference>
<dbReference type="Pfam" id="PF12937">
    <property type="entry name" value="F-box-like"/>
    <property type="match status" value="1"/>
</dbReference>
<evidence type="ECO:0000313" key="3">
    <source>
        <dbReference type="EMBL" id="KPV73739.1"/>
    </source>
</evidence>
<evidence type="ECO:0000313" key="4">
    <source>
        <dbReference type="Proteomes" id="UP000053890"/>
    </source>
</evidence>
<accession>A0A0P9FDB9</accession>
<feature type="compositionally biased region" description="Basic and acidic residues" evidence="1">
    <location>
        <begin position="29"/>
        <end position="39"/>
    </location>
</feature>
<dbReference type="EMBL" id="KQ474082">
    <property type="protein sequence ID" value="KPV73739.1"/>
    <property type="molecule type" value="Genomic_DNA"/>
</dbReference>
<sequence length="534" mass="57346">MPKRPRPHDAQEPHPPPRLAGGAGAIVRDASHQAAERTEGVSSAQLRFKGSSNSTRAPPAKRPRTTALPLLSLEGSLSEEILLRCLSFLGAHDLVTVSRVSSAWWRLSQDPQLWRSLYLRTYASPSVRRRAFAGENVAKTRPWRELFKVSTNWRTGSARTSTLGKGIRKAVLPEAPRDLSIRPAEVPPVPALPSPSVAPSPVEDADTLLQFHHNYILSASRTPTTGDDIPSVTVHRTLAAGDSAVVGSVTSTRLSAYFAARPDFRPPLSITEMRLDEDPSSSSTAVPWARGPLLAVFFSTGQFSLFRLTLPSPTDPFVPFSAHEVYASLALGAPPAYPFAAASAPPSSPFDPVVLARLHGPILVTLSREMTMRREASHRAKLIGDPEPLGDRFTVSLAYSAPVFPATWTVGLQEFLVTLEPPSPSPSLARVSKIHIVARNATALPAHAALPSTPRRTAPLLATSSSPPPAPRNPVTSIEHSHPFIVTSRADNTLDVYEVGATEGEEGLGRGGQDCRRRAGEGRARRGDGQGAQV</sequence>
<dbReference type="OrthoDB" id="3219396at2759"/>
<dbReference type="STRING" id="578459.A0A0P9FDB9"/>
<dbReference type="SMART" id="SM00256">
    <property type="entry name" value="FBOX"/>
    <property type="match status" value="1"/>
</dbReference>
<feature type="compositionally biased region" description="Polar residues" evidence="1">
    <location>
        <begin position="40"/>
        <end position="56"/>
    </location>
</feature>
<dbReference type="RefSeq" id="XP_018269788.1">
    <property type="nucleotide sequence ID" value="XM_018417563.1"/>
</dbReference>
<dbReference type="Gene3D" id="1.20.1280.50">
    <property type="match status" value="1"/>
</dbReference>
<dbReference type="InterPro" id="IPR036047">
    <property type="entry name" value="F-box-like_dom_sf"/>
</dbReference>
<dbReference type="OMA" id="PARIAIF"/>
<evidence type="ECO:0000256" key="1">
    <source>
        <dbReference type="SAM" id="MobiDB-lite"/>
    </source>
</evidence>
<keyword evidence="4" id="KW-1185">Reference proteome</keyword>
<feature type="region of interest" description="Disordered" evidence="1">
    <location>
        <begin position="1"/>
        <end position="63"/>
    </location>
</feature>
<name>A0A0P9FDB9_RHOGW</name>
<organism evidence="3 4">
    <name type="scientific">Rhodotorula graminis (strain WP1)</name>
    <dbReference type="NCBI Taxonomy" id="578459"/>
    <lineage>
        <taxon>Eukaryota</taxon>
        <taxon>Fungi</taxon>
        <taxon>Dikarya</taxon>
        <taxon>Basidiomycota</taxon>
        <taxon>Pucciniomycotina</taxon>
        <taxon>Microbotryomycetes</taxon>
        <taxon>Sporidiobolales</taxon>
        <taxon>Sporidiobolaceae</taxon>
        <taxon>Rhodotorula</taxon>
    </lineage>
</organism>
<feature type="region of interest" description="Disordered" evidence="1">
    <location>
        <begin position="501"/>
        <end position="534"/>
    </location>
</feature>
<dbReference type="Pfam" id="PF25499">
    <property type="entry name" value="Beta-prop_pof12"/>
    <property type="match status" value="1"/>
</dbReference>